<evidence type="ECO:0000256" key="10">
    <source>
        <dbReference type="RuleBase" id="RU365010"/>
    </source>
</evidence>
<keyword evidence="3" id="KW-0813">Transport</keyword>
<sequence>CEMSDKMQTSAIDCAIQAMKKYKFEKDIAIAIKRDFDQKHGPSWHCLIGRNCSFSITHENNCYINFYVDKVELLLFKCG</sequence>
<dbReference type="EMBL" id="JBJKFK010004768">
    <property type="protein sequence ID" value="KAL3308727.1"/>
    <property type="molecule type" value="Genomic_DNA"/>
</dbReference>
<dbReference type="PANTHER" id="PTHR11886:SF35">
    <property type="entry name" value="DYNEIN LIGHT CHAIN"/>
    <property type="match status" value="1"/>
</dbReference>
<protein>
    <recommendedName>
        <fullName evidence="10">Dynein light chain</fullName>
    </recommendedName>
</protein>
<keyword evidence="6" id="KW-0509">mRNA transport</keyword>
<keyword evidence="5 10" id="KW-0493">Microtubule</keyword>
<reference evidence="11 12" key="1">
    <citation type="submission" date="2024-11" db="EMBL/GenBank/DDBJ databases">
        <title>Adaptive evolution of stress response genes in parasites aligns with host niche diversity.</title>
        <authorList>
            <person name="Hahn C."/>
            <person name="Resl P."/>
        </authorList>
    </citation>
    <scope>NUCLEOTIDE SEQUENCE [LARGE SCALE GENOMIC DNA]</scope>
    <source>
        <strain evidence="11">EGGRZ-B1_66</strain>
        <tissue evidence="11">Body</tissue>
    </source>
</reference>
<dbReference type="Gene3D" id="3.30.740.10">
    <property type="entry name" value="Protein Inhibitor Of Neuronal Nitric Oxide Synthase"/>
    <property type="match status" value="1"/>
</dbReference>
<dbReference type="FunFam" id="3.30.740.10:FF:000005">
    <property type="entry name" value="Dynein light chain"/>
    <property type="match status" value="1"/>
</dbReference>
<evidence type="ECO:0000256" key="2">
    <source>
        <dbReference type="ARBA" id="ARBA00004245"/>
    </source>
</evidence>
<comment type="similarity">
    <text evidence="10">Belongs to the dynein light chain family.</text>
</comment>
<gene>
    <name evidence="11" type="ORF">Ciccas_012736</name>
</gene>
<keyword evidence="8 10" id="KW-0206">Cytoskeleton</keyword>
<evidence type="ECO:0000256" key="8">
    <source>
        <dbReference type="ARBA" id="ARBA00023212"/>
    </source>
</evidence>
<dbReference type="GO" id="GO:0005634">
    <property type="term" value="C:nucleus"/>
    <property type="evidence" value="ECO:0007669"/>
    <property type="project" value="UniProtKB-SubCell"/>
</dbReference>
<dbReference type="GO" id="GO:0051028">
    <property type="term" value="P:mRNA transport"/>
    <property type="evidence" value="ECO:0007669"/>
    <property type="project" value="UniProtKB-KW"/>
</dbReference>
<dbReference type="PANTHER" id="PTHR11886">
    <property type="entry name" value="DYNEIN LIGHT CHAIN"/>
    <property type="match status" value="1"/>
</dbReference>
<evidence type="ECO:0000313" key="12">
    <source>
        <dbReference type="Proteomes" id="UP001626550"/>
    </source>
</evidence>
<evidence type="ECO:0000256" key="4">
    <source>
        <dbReference type="ARBA" id="ARBA00022490"/>
    </source>
</evidence>
<dbReference type="SUPFAM" id="SSF54648">
    <property type="entry name" value="DLC"/>
    <property type="match status" value="1"/>
</dbReference>
<dbReference type="AlphaFoldDB" id="A0ABD2PPW5"/>
<keyword evidence="9" id="KW-0539">Nucleus</keyword>
<keyword evidence="12" id="KW-1185">Reference proteome</keyword>
<keyword evidence="10" id="KW-0243">Dynein</keyword>
<evidence type="ECO:0000256" key="6">
    <source>
        <dbReference type="ARBA" id="ARBA00022816"/>
    </source>
</evidence>
<dbReference type="Proteomes" id="UP001626550">
    <property type="component" value="Unassembled WGS sequence"/>
</dbReference>
<evidence type="ECO:0000256" key="3">
    <source>
        <dbReference type="ARBA" id="ARBA00022448"/>
    </source>
</evidence>
<evidence type="ECO:0000256" key="1">
    <source>
        <dbReference type="ARBA" id="ARBA00004123"/>
    </source>
</evidence>
<feature type="non-terminal residue" evidence="11">
    <location>
        <position position="1"/>
    </location>
</feature>
<dbReference type="InterPro" id="IPR001372">
    <property type="entry name" value="Dynein_light_chain_typ-1/2"/>
</dbReference>
<evidence type="ECO:0000256" key="5">
    <source>
        <dbReference type="ARBA" id="ARBA00022701"/>
    </source>
</evidence>
<dbReference type="SMART" id="SM01375">
    <property type="entry name" value="Dynein_light"/>
    <property type="match status" value="1"/>
</dbReference>
<dbReference type="GO" id="GO:0015031">
    <property type="term" value="P:protein transport"/>
    <property type="evidence" value="ECO:0007669"/>
    <property type="project" value="UniProtKB-KW"/>
</dbReference>
<organism evidence="11 12">
    <name type="scientific">Cichlidogyrus casuarinus</name>
    <dbReference type="NCBI Taxonomy" id="1844966"/>
    <lineage>
        <taxon>Eukaryota</taxon>
        <taxon>Metazoa</taxon>
        <taxon>Spiralia</taxon>
        <taxon>Lophotrochozoa</taxon>
        <taxon>Platyhelminthes</taxon>
        <taxon>Monogenea</taxon>
        <taxon>Monopisthocotylea</taxon>
        <taxon>Dactylogyridea</taxon>
        <taxon>Ancyrocephalidae</taxon>
        <taxon>Cichlidogyrus</taxon>
    </lineage>
</organism>
<keyword evidence="7" id="KW-0653">Protein transport</keyword>
<comment type="caution">
    <text evidence="11">The sequence shown here is derived from an EMBL/GenBank/DDBJ whole genome shotgun (WGS) entry which is preliminary data.</text>
</comment>
<proteinExistence type="inferred from homology"/>
<evidence type="ECO:0000313" key="11">
    <source>
        <dbReference type="EMBL" id="KAL3308727.1"/>
    </source>
</evidence>
<comment type="subcellular location">
    <subcellularLocation>
        <location evidence="2 10">Cytoplasm</location>
        <location evidence="2 10">Cytoskeleton</location>
    </subcellularLocation>
    <subcellularLocation>
        <location evidence="1">Nucleus</location>
    </subcellularLocation>
</comment>
<dbReference type="InterPro" id="IPR037177">
    <property type="entry name" value="DLC_sf"/>
</dbReference>
<dbReference type="GO" id="GO:0030286">
    <property type="term" value="C:dynein complex"/>
    <property type="evidence" value="ECO:0007669"/>
    <property type="project" value="UniProtKB-KW"/>
</dbReference>
<accession>A0ABD2PPW5</accession>
<keyword evidence="4 10" id="KW-0963">Cytoplasm</keyword>
<dbReference type="GO" id="GO:0005874">
    <property type="term" value="C:microtubule"/>
    <property type="evidence" value="ECO:0007669"/>
    <property type="project" value="UniProtKB-KW"/>
</dbReference>
<name>A0ABD2PPW5_9PLAT</name>
<evidence type="ECO:0000256" key="9">
    <source>
        <dbReference type="ARBA" id="ARBA00023242"/>
    </source>
</evidence>
<dbReference type="Pfam" id="PF01221">
    <property type="entry name" value="Dynein_light"/>
    <property type="match status" value="1"/>
</dbReference>
<evidence type="ECO:0000256" key="7">
    <source>
        <dbReference type="ARBA" id="ARBA00022927"/>
    </source>
</evidence>
<keyword evidence="10" id="KW-0505">Motor protein</keyword>